<protein>
    <submittedName>
        <fullName evidence="2">ArsR family transcriptional regulator</fullName>
    </submittedName>
</protein>
<feature type="domain" description="Dinitrogenase iron-molybdenum cofactor biosynthesis" evidence="1">
    <location>
        <begin position="14"/>
        <end position="102"/>
    </location>
</feature>
<dbReference type="AlphaFoldDB" id="A0A174GNA3"/>
<dbReference type="GeneID" id="83010812"/>
<dbReference type="Proteomes" id="UP000095558">
    <property type="component" value="Unassembled WGS sequence"/>
</dbReference>
<gene>
    <name evidence="2" type="ORF">ERS852470_02981</name>
</gene>
<dbReference type="SUPFAM" id="SSF53146">
    <property type="entry name" value="Nitrogenase accessory factor-like"/>
    <property type="match status" value="1"/>
</dbReference>
<dbReference type="OrthoDB" id="9807451at2"/>
<evidence type="ECO:0000313" key="3">
    <source>
        <dbReference type="Proteomes" id="UP000095558"/>
    </source>
</evidence>
<dbReference type="PANTHER" id="PTHR42983:SF1">
    <property type="entry name" value="IRON-MOLYBDENUM PROTEIN"/>
    <property type="match status" value="1"/>
</dbReference>
<dbReference type="PANTHER" id="PTHR42983">
    <property type="entry name" value="DINITROGENASE IRON-MOLYBDENUM COFACTOR PROTEIN-RELATED"/>
    <property type="match status" value="1"/>
</dbReference>
<sequence length="126" mass="13350">MKVCFPVNSNEGLNSMPYNHFGSAPEFVVWDGESNVVKSISNGDLGHEHGKCNPIKALSGEVVDAVVVGGIGKGAIIKLNSMGIKVYKAIEGTISDNINSLKNGVLKEFDSTHTCNHDGCSHHGNN</sequence>
<dbReference type="CDD" id="cd00851">
    <property type="entry name" value="MTH1175"/>
    <property type="match status" value="1"/>
</dbReference>
<dbReference type="InterPro" id="IPR036105">
    <property type="entry name" value="DiNase_FeMo-co_biosyn_sf"/>
</dbReference>
<name>A0A174GNA3_9CLOT</name>
<dbReference type="RefSeq" id="WP_042395020.1">
    <property type="nucleotide sequence ID" value="NZ_CYYT01000024.1"/>
</dbReference>
<dbReference type="InterPro" id="IPR003731">
    <property type="entry name" value="Di-Nase_FeMo-co_biosynth"/>
</dbReference>
<reference evidence="2 3" key="1">
    <citation type="submission" date="2015-09" db="EMBL/GenBank/DDBJ databases">
        <authorList>
            <consortium name="Pathogen Informatics"/>
        </authorList>
    </citation>
    <scope>NUCLEOTIDE SEQUENCE [LARGE SCALE GENOMIC DNA]</scope>
    <source>
        <strain evidence="2 3">2789STDY5834855</strain>
    </source>
</reference>
<organism evidence="2 3">
    <name type="scientific">Clostridium disporicum</name>
    <dbReference type="NCBI Taxonomy" id="84024"/>
    <lineage>
        <taxon>Bacteria</taxon>
        <taxon>Bacillati</taxon>
        <taxon>Bacillota</taxon>
        <taxon>Clostridia</taxon>
        <taxon>Eubacteriales</taxon>
        <taxon>Clostridiaceae</taxon>
        <taxon>Clostridium</taxon>
    </lineage>
</organism>
<dbReference type="Pfam" id="PF02579">
    <property type="entry name" value="Nitro_FeMo-Co"/>
    <property type="match status" value="1"/>
</dbReference>
<evidence type="ECO:0000259" key="1">
    <source>
        <dbReference type="Pfam" id="PF02579"/>
    </source>
</evidence>
<accession>A0A174GNA3</accession>
<dbReference type="InterPro" id="IPR033913">
    <property type="entry name" value="MTH1175_dom"/>
</dbReference>
<dbReference type="EMBL" id="CYZV01000037">
    <property type="protein sequence ID" value="CUO65884.1"/>
    <property type="molecule type" value="Genomic_DNA"/>
</dbReference>
<dbReference type="Gene3D" id="3.30.420.130">
    <property type="entry name" value="Dinitrogenase iron-molybdenum cofactor biosynthesis domain"/>
    <property type="match status" value="1"/>
</dbReference>
<evidence type="ECO:0000313" key="2">
    <source>
        <dbReference type="EMBL" id="CUO65884.1"/>
    </source>
</evidence>
<proteinExistence type="predicted"/>